<evidence type="ECO:0000313" key="2">
    <source>
        <dbReference type="Proteomes" id="UP000830768"/>
    </source>
</evidence>
<name>A0ACD3Z5F0_FUSSC</name>
<keyword evidence="2" id="KW-1185">Reference proteome</keyword>
<organism evidence="1 2">
    <name type="scientific">Fusarium solani subsp. cucurbitae</name>
    <name type="common">Neocosmosporum cucurbitae</name>
    <dbReference type="NCBI Taxonomy" id="2747967"/>
    <lineage>
        <taxon>Eukaryota</taxon>
        <taxon>Fungi</taxon>
        <taxon>Dikarya</taxon>
        <taxon>Ascomycota</taxon>
        <taxon>Pezizomycotina</taxon>
        <taxon>Sordariomycetes</taxon>
        <taxon>Hypocreomycetidae</taxon>
        <taxon>Hypocreales</taxon>
        <taxon>Nectriaceae</taxon>
        <taxon>Fusarium</taxon>
        <taxon>Fusarium solani species complex</taxon>
    </lineage>
</organism>
<reference evidence="1" key="1">
    <citation type="submission" date="2021-11" db="EMBL/GenBank/DDBJ databases">
        <title>Fusarium solani-melongenae Genome sequencing and assembly.</title>
        <authorList>
            <person name="Xie S."/>
            <person name="Huang L."/>
            <person name="Zhang X."/>
        </authorList>
    </citation>
    <scope>NUCLEOTIDE SEQUENCE</scope>
    <source>
        <strain evidence="1">CRI 24-3</strain>
    </source>
</reference>
<dbReference type="EMBL" id="CP090035">
    <property type="protein sequence ID" value="UPK96435.1"/>
    <property type="molecule type" value="Genomic_DNA"/>
</dbReference>
<accession>A0ACD3Z5F0</accession>
<dbReference type="Proteomes" id="UP000830768">
    <property type="component" value="Chromosome 6"/>
</dbReference>
<protein>
    <submittedName>
        <fullName evidence="1">Uncharacterized protein</fullName>
    </submittedName>
</protein>
<sequence length="464" mass="54219">MPLRKFELIHRYLRLYDYTKVDETDEGNLPKVFQAVEEWSDHIQRISAELCDPGSHLAVDECMIRYTGRSHDITFIRNKPTPLGFKIWVVAQYGFFIHWLWHVKDSPYGIAAIPKKKGRKALIAPVTNDKMIPLNNTQAVVVALVNMLPKGRYHVFVDNLFSSADLFRSLRAHGYGATGTARVNCGIYKELKEEKQKDVKGKCRYGFNELKAIPTADNKVNQIAWKDNALVLFLSTVFMGNERVEKKRKKPSTDHSRARPIQLFFGDEAVKVISIPTVAAEYNDEMNHVDRGDQLRSYTSFDHRIRRGPWQALAWSFLLEVILVNTYLLQLHAPQLNWQRHTNQIEWRECIYNALFNTFHRQSQARKRNRSGDEFDEDDHQHHQNHYNRDINHINRGHCSACLACQGFRQGQIRARSHKKRRSKEVSRDARKKPFRRQTRYGCAICDVAICNSQNCWDFYHHLI</sequence>
<gene>
    <name evidence="1" type="ORF">LCI18_007370</name>
</gene>
<proteinExistence type="predicted"/>
<evidence type="ECO:0000313" key="1">
    <source>
        <dbReference type="EMBL" id="UPK96435.1"/>
    </source>
</evidence>